<sequence length="142" mass="16481">MSKPAGALVVKWRKLAEEGYLYAEIARMNPEFTVDQVRHYCLGHTGRKLDGPIQRIDRWYGSNVWLRGENSPHAQLTASDAQRILNDWDEKAGKWKSPGATWARELSVSPSTIYMLRRGETWQHLKHPNQGRKPKKSRKRFP</sequence>
<reference evidence="2" key="1">
    <citation type="submission" date="2018-05" db="EMBL/GenBank/DDBJ databases">
        <authorList>
            <person name="Lanie J.A."/>
            <person name="Ng W.-L."/>
            <person name="Kazmierczak K.M."/>
            <person name="Andrzejewski T.M."/>
            <person name="Davidsen T.M."/>
            <person name="Wayne K.J."/>
            <person name="Tettelin H."/>
            <person name="Glass J.I."/>
            <person name="Rusch D."/>
            <person name="Podicherti R."/>
            <person name="Tsui H.-C.T."/>
            <person name="Winkler M.E."/>
        </authorList>
    </citation>
    <scope>NUCLEOTIDE SEQUENCE</scope>
</reference>
<evidence type="ECO:0000313" key="2">
    <source>
        <dbReference type="EMBL" id="SVB29733.1"/>
    </source>
</evidence>
<name>A0A382CWN4_9ZZZZ</name>
<accession>A0A382CWN4</accession>
<proteinExistence type="predicted"/>
<gene>
    <name evidence="2" type="ORF">METZ01_LOCUS182587</name>
</gene>
<dbReference type="EMBL" id="UINC01036172">
    <property type="protein sequence ID" value="SVB29733.1"/>
    <property type="molecule type" value="Genomic_DNA"/>
</dbReference>
<protein>
    <submittedName>
        <fullName evidence="2">Uncharacterized protein</fullName>
    </submittedName>
</protein>
<organism evidence="2">
    <name type="scientific">marine metagenome</name>
    <dbReference type="NCBI Taxonomy" id="408172"/>
    <lineage>
        <taxon>unclassified sequences</taxon>
        <taxon>metagenomes</taxon>
        <taxon>ecological metagenomes</taxon>
    </lineage>
</organism>
<feature type="region of interest" description="Disordered" evidence="1">
    <location>
        <begin position="120"/>
        <end position="142"/>
    </location>
</feature>
<evidence type="ECO:0000256" key="1">
    <source>
        <dbReference type="SAM" id="MobiDB-lite"/>
    </source>
</evidence>
<feature type="compositionally biased region" description="Basic residues" evidence="1">
    <location>
        <begin position="124"/>
        <end position="142"/>
    </location>
</feature>
<dbReference type="AlphaFoldDB" id="A0A382CWN4"/>